<protein>
    <submittedName>
        <fullName evidence="2">Uncharacterized protein</fullName>
    </submittedName>
</protein>
<dbReference type="EMBL" id="LHQV01000027">
    <property type="protein sequence ID" value="OQJ95897.1"/>
    <property type="molecule type" value="Genomic_DNA"/>
</dbReference>
<evidence type="ECO:0000313" key="10">
    <source>
        <dbReference type="Proteomes" id="UP000726777"/>
    </source>
</evidence>
<reference evidence="2" key="4">
    <citation type="submission" date="2020-09" db="EMBL/GenBank/DDBJ databases">
        <title>Genome sequence of Vibrio parahaemolyticus isolates.</title>
        <authorList>
            <person name="Hammerl J.A."/>
            <person name="Strauch E."/>
        </authorList>
    </citation>
    <scope>NUCLEOTIDE SEQUENCE</scope>
    <source>
        <strain evidence="2">17-VB00146</strain>
    </source>
</reference>
<gene>
    <name evidence="1" type="ORF">ACX05_06075</name>
    <name evidence="4" type="ORF">AKG60_25735</name>
    <name evidence="3" type="ORF">HKB21_04125</name>
    <name evidence="2" type="ORF">IB292_20765</name>
    <name evidence="5" type="ORF">M5598_00490</name>
    <name evidence="6" type="ORF">O1Q84_16485</name>
</gene>
<organism evidence="2 10">
    <name type="scientific">Vibrio parahaemolyticus</name>
    <dbReference type="NCBI Taxonomy" id="670"/>
    <lineage>
        <taxon>Bacteria</taxon>
        <taxon>Pseudomonadati</taxon>
        <taxon>Pseudomonadota</taxon>
        <taxon>Gammaproteobacteria</taxon>
        <taxon>Vibrionales</taxon>
        <taxon>Vibrionaceae</taxon>
        <taxon>Vibrio</taxon>
    </lineage>
</organism>
<accession>A0A0F2H0E8</accession>
<evidence type="ECO:0000313" key="1">
    <source>
        <dbReference type="EMBL" id="KOY40009.1"/>
    </source>
</evidence>
<dbReference type="Proteomes" id="UP000037697">
    <property type="component" value="Unassembled WGS sequence"/>
</dbReference>
<evidence type="ECO:0000313" key="9">
    <source>
        <dbReference type="Proteomes" id="UP000555836"/>
    </source>
</evidence>
<dbReference type="Proteomes" id="UP001156560">
    <property type="component" value="Chromosome 1"/>
</dbReference>
<evidence type="ECO:0000313" key="2">
    <source>
        <dbReference type="EMBL" id="MCC3807453.1"/>
    </source>
</evidence>
<dbReference type="EMBL" id="CP097355">
    <property type="protein sequence ID" value="UYV26547.1"/>
    <property type="molecule type" value="Genomic_DNA"/>
</dbReference>
<dbReference type="OMA" id="CYIIYIE"/>
<reference evidence="3 9" key="3">
    <citation type="submission" date="2020-04" db="EMBL/GenBank/DDBJ databases">
        <title>Whole-genome sequencing of Vibrio spp. from China reveals different genetic environments of blaCTX-M-14 among diverse lineages.</title>
        <authorList>
            <person name="Zheng Z."/>
            <person name="Ye L."/>
            <person name="Chen S."/>
        </authorList>
    </citation>
    <scope>NUCLEOTIDE SEQUENCE [LARGE SCALE GENOMIC DNA]</scope>
    <source>
        <strain evidence="3 9">Vb0574</strain>
    </source>
</reference>
<reference evidence="4 8" key="2">
    <citation type="submission" date="2015-08" db="EMBL/GenBank/DDBJ databases">
        <title>Draft Genome Sequences of Vibrio parahaemolyticus Strains.</title>
        <authorList>
            <person name="Gonzalez-Escalona N."/>
            <person name="DePaola A."/>
        </authorList>
    </citation>
    <scope>NUCLEOTIDE SEQUENCE [LARGE SCALE GENOMIC DNA]</scope>
    <source>
        <strain evidence="4 8">CFSAN001621</strain>
    </source>
</reference>
<dbReference type="EMBL" id="JABCLD010000555">
    <property type="protein sequence ID" value="NMU24805.1"/>
    <property type="molecule type" value="Genomic_DNA"/>
</dbReference>
<dbReference type="GeneID" id="1190549"/>
<evidence type="ECO:0000313" key="4">
    <source>
        <dbReference type="EMBL" id="OQJ95897.1"/>
    </source>
</evidence>
<sequence length="59" mass="6703">MSFEKFSTDTLINSQKQCYIYSIEFIKDLRGSVMISSSQKQGLVMIAVVVGLMTLPMMY</sequence>
<dbReference type="Proteomes" id="UP001163036">
    <property type="component" value="Chromosome 1"/>
</dbReference>
<dbReference type="EMBL" id="CP114194">
    <property type="protein sequence ID" value="WAT90139.1"/>
    <property type="molecule type" value="Genomic_DNA"/>
</dbReference>
<evidence type="ECO:0000313" key="7">
    <source>
        <dbReference type="Proteomes" id="UP000037697"/>
    </source>
</evidence>
<evidence type="ECO:0000313" key="5">
    <source>
        <dbReference type="EMBL" id="UYV26547.1"/>
    </source>
</evidence>
<dbReference type="Proteomes" id="UP000191946">
    <property type="component" value="Unassembled WGS sequence"/>
</dbReference>
<dbReference type="AlphaFoldDB" id="A0A0F2H0E8"/>
<evidence type="ECO:0000313" key="3">
    <source>
        <dbReference type="EMBL" id="NMU24805.1"/>
    </source>
</evidence>
<reference evidence="6" key="6">
    <citation type="submission" date="2022-12" db="EMBL/GenBank/DDBJ databases">
        <title>Vibrio parahaemolyticus become highly virulent by producing novel Tc toxins.</title>
        <authorList>
            <person name="Yang F."/>
            <person name="You Y."/>
            <person name="Lai Q."/>
            <person name="Xu L."/>
            <person name="Li F."/>
        </authorList>
    </citation>
    <scope>NUCLEOTIDE SEQUENCE</scope>
    <source>
        <strain evidence="6">Vp-HL-202005</strain>
    </source>
</reference>
<name>A0A0F2H0E8_VIBPH</name>
<evidence type="ECO:0000313" key="8">
    <source>
        <dbReference type="Proteomes" id="UP000191946"/>
    </source>
</evidence>
<evidence type="ECO:0000313" key="6">
    <source>
        <dbReference type="EMBL" id="WAT90139.1"/>
    </source>
</evidence>
<dbReference type="RefSeq" id="WP_005458791.1">
    <property type="nucleotide sequence ID" value="NZ_CAJDZF010000027.1"/>
</dbReference>
<proteinExistence type="predicted"/>
<reference evidence="5" key="5">
    <citation type="submission" date="2022-05" db="EMBL/GenBank/DDBJ databases">
        <title>Megaplasmid of Vibrio parahaemolyticus.</title>
        <authorList>
            <person name="Strauch E."/>
            <person name="Borowiak M."/>
        </authorList>
    </citation>
    <scope>NUCLEOTIDE SEQUENCE</scope>
    <source>
        <strain evidence="5">16-VB00198</strain>
    </source>
</reference>
<dbReference type="EMBL" id="LIRS01000039">
    <property type="protein sequence ID" value="KOY40009.1"/>
    <property type="molecule type" value="Genomic_DNA"/>
</dbReference>
<dbReference type="EMBL" id="JACVHL010000026">
    <property type="protein sequence ID" value="MCC3807453.1"/>
    <property type="molecule type" value="Genomic_DNA"/>
</dbReference>
<dbReference type="Proteomes" id="UP000555836">
    <property type="component" value="Unassembled WGS sequence"/>
</dbReference>
<reference evidence="1 7" key="1">
    <citation type="submission" date="2015-07" db="EMBL/GenBank/DDBJ databases">
        <title>Foodborne Vibrio parahaemolyticus Isolates.</title>
        <authorList>
            <person name="Ronholm J."/>
            <person name="Petronella N."/>
            <person name="Kenwell R."/>
            <person name="Banerjee S."/>
        </authorList>
    </citation>
    <scope>NUCLEOTIDE SEQUENCE [LARGE SCALE GENOMIC DNA]</scope>
    <source>
        <strain evidence="1 7">HS-06-05</strain>
    </source>
</reference>
<keyword evidence="8" id="KW-1185">Reference proteome</keyword>
<dbReference type="Proteomes" id="UP000726777">
    <property type="component" value="Unassembled WGS sequence"/>
</dbReference>